<dbReference type="SUPFAM" id="SSF46689">
    <property type="entry name" value="Homeodomain-like"/>
    <property type="match status" value="1"/>
</dbReference>
<dbReference type="PROSITE" id="PS50977">
    <property type="entry name" value="HTH_TETR_2"/>
    <property type="match status" value="1"/>
</dbReference>
<dbReference type="PANTHER" id="PTHR30055">
    <property type="entry name" value="HTH-TYPE TRANSCRIPTIONAL REGULATOR RUTR"/>
    <property type="match status" value="1"/>
</dbReference>
<organism evidence="6 7">
    <name type="scientific">Streptomyces luteoverticillatus</name>
    <name type="common">Streptoverticillium luteoverticillatus</name>
    <dbReference type="NCBI Taxonomy" id="66425"/>
    <lineage>
        <taxon>Bacteria</taxon>
        <taxon>Bacillati</taxon>
        <taxon>Actinomycetota</taxon>
        <taxon>Actinomycetes</taxon>
        <taxon>Kitasatosporales</taxon>
        <taxon>Streptomycetaceae</taxon>
        <taxon>Streptomyces</taxon>
    </lineage>
</organism>
<evidence type="ECO:0000313" key="7">
    <source>
        <dbReference type="Proteomes" id="UP000267900"/>
    </source>
</evidence>
<dbReference type="InterPro" id="IPR009057">
    <property type="entry name" value="Homeodomain-like_sf"/>
</dbReference>
<keyword evidence="3" id="KW-0804">Transcription</keyword>
<dbReference type="GO" id="GO:0003700">
    <property type="term" value="F:DNA-binding transcription factor activity"/>
    <property type="evidence" value="ECO:0007669"/>
    <property type="project" value="TreeGrafter"/>
</dbReference>
<dbReference type="PRINTS" id="PR00455">
    <property type="entry name" value="HTHTETR"/>
</dbReference>
<dbReference type="Pfam" id="PF00440">
    <property type="entry name" value="TetR_N"/>
    <property type="match status" value="1"/>
</dbReference>
<dbReference type="InterPro" id="IPR001647">
    <property type="entry name" value="HTH_TetR"/>
</dbReference>
<evidence type="ECO:0000256" key="3">
    <source>
        <dbReference type="ARBA" id="ARBA00023163"/>
    </source>
</evidence>
<evidence type="ECO:0000256" key="1">
    <source>
        <dbReference type="ARBA" id="ARBA00023015"/>
    </source>
</evidence>
<keyword evidence="7" id="KW-1185">Reference proteome</keyword>
<reference evidence="6 7" key="1">
    <citation type="submission" date="2018-12" db="EMBL/GenBank/DDBJ databases">
        <title>The whole draft genome of Streptomyce luteoverticillatus CGMCC 15060.</title>
        <authorList>
            <person name="Feng Z."/>
            <person name="Chen G."/>
            <person name="Zhang J."/>
            <person name="Zhu H."/>
            <person name="Yu X."/>
            <person name="Zhang W."/>
            <person name="Zhang X."/>
        </authorList>
    </citation>
    <scope>NUCLEOTIDE SEQUENCE [LARGE SCALE GENOMIC DNA]</scope>
    <source>
        <strain evidence="6 7">CGMCC 15060</strain>
    </source>
</reference>
<accession>A0A3Q9FYB2</accession>
<gene>
    <name evidence="6" type="ORF">EKH77_22310</name>
</gene>
<keyword evidence="2 4" id="KW-0238">DNA-binding</keyword>
<keyword evidence="1" id="KW-0805">Transcription regulation</keyword>
<dbReference type="Proteomes" id="UP000267900">
    <property type="component" value="Chromosome"/>
</dbReference>
<dbReference type="RefSeq" id="WP_126916098.1">
    <property type="nucleotide sequence ID" value="NZ_CP034587.1"/>
</dbReference>
<dbReference type="AlphaFoldDB" id="A0A3Q9FYB2"/>
<dbReference type="EMBL" id="CP034587">
    <property type="protein sequence ID" value="AZQ73586.1"/>
    <property type="molecule type" value="Genomic_DNA"/>
</dbReference>
<protein>
    <submittedName>
        <fullName evidence="6">TetR/AcrR family transcriptional regulator</fullName>
    </submittedName>
</protein>
<evidence type="ECO:0000256" key="4">
    <source>
        <dbReference type="PROSITE-ProRule" id="PRU00335"/>
    </source>
</evidence>
<dbReference type="PANTHER" id="PTHR30055:SF234">
    <property type="entry name" value="HTH-TYPE TRANSCRIPTIONAL REGULATOR BETI"/>
    <property type="match status" value="1"/>
</dbReference>
<proteinExistence type="predicted"/>
<evidence type="ECO:0000313" key="6">
    <source>
        <dbReference type="EMBL" id="AZQ73586.1"/>
    </source>
</evidence>
<dbReference type="OrthoDB" id="155497at2"/>
<feature type="DNA-binding region" description="H-T-H motif" evidence="4">
    <location>
        <begin position="35"/>
        <end position="54"/>
    </location>
</feature>
<dbReference type="Gene3D" id="1.10.357.10">
    <property type="entry name" value="Tetracycline Repressor, domain 2"/>
    <property type="match status" value="1"/>
</dbReference>
<evidence type="ECO:0000259" key="5">
    <source>
        <dbReference type="PROSITE" id="PS50977"/>
    </source>
</evidence>
<evidence type="ECO:0000256" key="2">
    <source>
        <dbReference type="ARBA" id="ARBA00023125"/>
    </source>
</evidence>
<dbReference type="GO" id="GO:0000976">
    <property type="term" value="F:transcription cis-regulatory region binding"/>
    <property type="evidence" value="ECO:0007669"/>
    <property type="project" value="TreeGrafter"/>
</dbReference>
<name>A0A3Q9FYB2_STRLT</name>
<feature type="domain" description="HTH tetR-type" evidence="5">
    <location>
        <begin position="12"/>
        <end position="72"/>
    </location>
</feature>
<dbReference type="InterPro" id="IPR050109">
    <property type="entry name" value="HTH-type_TetR-like_transc_reg"/>
</dbReference>
<sequence length="220" mass="24115">MAGEGLRERKKRQTRQHISDIATGLFLEHGFVTVTIADIASAADVSVNTVYNYFGSKEELFLDREDDAVEWLASAVRGRRAGESPAVAVLRALRAEVVAVSPRVGLIDGYERFMRVIEESQALRSRVFDMRRRAIDLLTDVLTEEAGEAEEAGEESALLPALVAGQLGWIQAHVVEHIQRELVAGRTAAETSRSALVVLDAIEGMLSDRLLEYGTRPAAV</sequence>